<feature type="transmembrane region" description="Helical" evidence="7">
    <location>
        <begin position="47"/>
        <end position="70"/>
    </location>
</feature>
<accession>A0A1H5SM09</accession>
<dbReference type="AlphaFoldDB" id="A0A1H5SM09"/>
<dbReference type="SUPFAM" id="SSF46626">
    <property type="entry name" value="Cytochrome c"/>
    <property type="match status" value="1"/>
</dbReference>
<dbReference type="Gene3D" id="1.10.760.10">
    <property type="entry name" value="Cytochrome c-like domain"/>
    <property type="match status" value="1"/>
</dbReference>
<dbReference type="PRINTS" id="PR00604">
    <property type="entry name" value="CYTCHRMECIAB"/>
</dbReference>
<sequence length="218" mass="22755">MKRAKRLSNGLRLERFKTPAEALSRLPRLGCGRAQGSGTMDIETNKIAGAVLSTLLVVLGLNMIAGIVFAPHKPVVPGFELPSEEPAAAAGAAAPVADEPIAVRLAKADPAKGEKAVGACKACHTFEKGGANKVGPHLFDVYGRNEGSVAGFGYSAAMKGRNDKTWDADGLDHFIKNPKAYVPGTIMAFAGIGKPDTRADVIAYLNTLSDAPKPLPKP</sequence>
<organism evidence="9 10">
    <name type="scientific">Bosea lathyri</name>
    <dbReference type="NCBI Taxonomy" id="1036778"/>
    <lineage>
        <taxon>Bacteria</taxon>
        <taxon>Pseudomonadati</taxon>
        <taxon>Pseudomonadota</taxon>
        <taxon>Alphaproteobacteria</taxon>
        <taxon>Hyphomicrobiales</taxon>
        <taxon>Boseaceae</taxon>
        <taxon>Bosea</taxon>
    </lineage>
</organism>
<keyword evidence="4" id="KW-0249">Electron transport</keyword>
<feature type="domain" description="Cytochrome c" evidence="8">
    <location>
        <begin position="108"/>
        <end position="209"/>
    </location>
</feature>
<keyword evidence="7" id="KW-0472">Membrane</keyword>
<dbReference type="InterPro" id="IPR009056">
    <property type="entry name" value="Cyt_c-like_dom"/>
</dbReference>
<dbReference type="InterPro" id="IPR036909">
    <property type="entry name" value="Cyt_c-like_dom_sf"/>
</dbReference>
<evidence type="ECO:0000256" key="7">
    <source>
        <dbReference type="SAM" id="Phobius"/>
    </source>
</evidence>
<gene>
    <name evidence="9" type="ORF">SAMN04488115_101331</name>
</gene>
<evidence type="ECO:0000259" key="8">
    <source>
        <dbReference type="PROSITE" id="PS51007"/>
    </source>
</evidence>
<dbReference type="Proteomes" id="UP000236743">
    <property type="component" value="Unassembled WGS sequence"/>
</dbReference>
<keyword evidence="5 6" id="KW-0408">Iron</keyword>
<evidence type="ECO:0000313" key="10">
    <source>
        <dbReference type="Proteomes" id="UP000236743"/>
    </source>
</evidence>
<evidence type="ECO:0000256" key="3">
    <source>
        <dbReference type="ARBA" id="ARBA00022723"/>
    </source>
</evidence>
<reference evidence="9 10" key="1">
    <citation type="submission" date="2016-10" db="EMBL/GenBank/DDBJ databases">
        <authorList>
            <person name="de Groot N.N."/>
        </authorList>
    </citation>
    <scope>NUCLEOTIDE SEQUENCE [LARGE SCALE GENOMIC DNA]</scope>
    <source>
        <strain evidence="9 10">DSM 26656</strain>
    </source>
</reference>
<keyword evidence="1" id="KW-0813">Transport</keyword>
<evidence type="ECO:0000256" key="1">
    <source>
        <dbReference type="ARBA" id="ARBA00022448"/>
    </source>
</evidence>
<dbReference type="GO" id="GO:0009055">
    <property type="term" value="F:electron transfer activity"/>
    <property type="evidence" value="ECO:0007669"/>
    <property type="project" value="InterPro"/>
</dbReference>
<proteinExistence type="predicted"/>
<keyword evidence="10" id="KW-1185">Reference proteome</keyword>
<keyword evidence="3 6" id="KW-0479">Metal-binding</keyword>
<keyword evidence="7" id="KW-0812">Transmembrane</keyword>
<keyword evidence="7" id="KW-1133">Transmembrane helix</keyword>
<dbReference type="PANTHER" id="PTHR11961">
    <property type="entry name" value="CYTOCHROME C"/>
    <property type="match status" value="1"/>
</dbReference>
<evidence type="ECO:0000256" key="2">
    <source>
        <dbReference type="ARBA" id="ARBA00022617"/>
    </source>
</evidence>
<protein>
    <submittedName>
        <fullName evidence="9">Cytochrome c</fullName>
    </submittedName>
</protein>
<dbReference type="PROSITE" id="PS51007">
    <property type="entry name" value="CYTC"/>
    <property type="match status" value="1"/>
</dbReference>
<evidence type="ECO:0000256" key="5">
    <source>
        <dbReference type="ARBA" id="ARBA00023004"/>
    </source>
</evidence>
<dbReference type="GO" id="GO:0020037">
    <property type="term" value="F:heme binding"/>
    <property type="evidence" value="ECO:0007669"/>
    <property type="project" value="InterPro"/>
</dbReference>
<evidence type="ECO:0000313" key="9">
    <source>
        <dbReference type="EMBL" id="SEF51629.1"/>
    </source>
</evidence>
<dbReference type="InterPro" id="IPR002327">
    <property type="entry name" value="Cyt_c_1A/1B"/>
</dbReference>
<evidence type="ECO:0000256" key="6">
    <source>
        <dbReference type="PROSITE-ProRule" id="PRU00433"/>
    </source>
</evidence>
<keyword evidence="2 6" id="KW-0349">Heme</keyword>
<dbReference type="GO" id="GO:0046872">
    <property type="term" value="F:metal ion binding"/>
    <property type="evidence" value="ECO:0007669"/>
    <property type="project" value="UniProtKB-KW"/>
</dbReference>
<name>A0A1H5SM09_9HYPH</name>
<dbReference type="EMBL" id="FNUY01000001">
    <property type="protein sequence ID" value="SEF51629.1"/>
    <property type="molecule type" value="Genomic_DNA"/>
</dbReference>
<evidence type="ECO:0000256" key="4">
    <source>
        <dbReference type="ARBA" id="ARBA00022982"/>
    </source>
</evidence>